<evidence type="ECO:0000313" key="4">
    <source>
        <dbReference type="EMBL" id="CEX67036.1"/>
    </source>
</evidence>
<keyword evidence="4" id="KW-0067">ATP-binding</keyword>
<dbReference type="GO" id="GO:0005524">
    <property type="term" value="F:ATP binding"/>
    <property type="evidence" value="ECO:0007669"/>
    <property type="project" value="UniProtKB-KW"/>
</dbReference>
<gene>
    <name evidence="4" type="primary">glnQ_3</name>
    <name evidence="6" type="synonym">glnQ_1</name>
    <name evidence="7" type="synonym">glnQ_2</name>
    <name evidence="4" type="ORF">ERS019209_01737</name>
    <name evidence="5" type="ORF">ERS020924_01072</name>
    <name evidence="6" type="ORF">SAMEA3354366_00227</name>
    <name evidence="7" type="ORF">SAMEA3389245_01074</name>
    <name evidence="8" type="ORF">SAMEA4038883_00112</name>
</gene>
<evidence type="ECO:0000313" key="7">
    <source>
        <dbReference type="EMBL" id="VST67224.1"/>
    </source>
</evidence>
<comment type="similarity">
    <text evidence="1">Belongs to the ABC transporter superfamily.</text>
</comment>
<organism evidence="4 10">
    <name type="scientific">Streptococcus pneumoniae</name>
    <dbReference type="NCBI Taxonomy" id="1313"/>
    <lineage>
        <taxon>Bacteria</taxon>
        <taxon>Bacillati</taxon>
        <taxon>Bacillota</taxon>
        <taxon>Bacilli</taxon>
        <taxon>Lactobacillales</taxon>
        <taxon>Streptococcaceae</taxon>
        <taxon>Streptococcus</taxon>
    </lineage>
</organism>
<evidence type="ECO:0000256" key="2">
    <source>
        <dbReference type="ARBA" id="ARBA00022448"/>
    </source>
</evidence>
<accession>A0A0E8IYD8</accession>
<evidence type="ECO:0000313" key="5">
    <source>
        <dbReference type="EMBL" id="COA14502.1"/>
    </source>
</evidence>
<dbReference type="PANTHER" id="PTHR43166:SF4">
    <property type="entry name" value="PHOSPHONATES IMPORT ATP-BINDING PROTEIN PHNC"/>
    <property type="match status" value="1"/>
</dbReference>
<dbReference type="InterPro" id="IPR027417">
    <property type="entry name" value="P-loop_NTPase"/>
</dbReference>
<dbReference type="Proteomes" id="UP000310997">
    <property type="component" value="Unassembled WGS sequence"/>
</dbReference>
<dbReference type="Proteomes" id="UP000042967">
    <property type="component" value="Unassembled WGS sequence"/>
</dbReference>
<protein>
    <submittedName>
        <fullName evidence="4">ABC transporter ATP-binding protein</fullName>
    </submittedName>
</protein>
<dbReference type="EMBL" id="CAAXWD010000001">
    <property type="protein sequence ID" value="VQC91142.1"/>
    <property type="molecule type" value="Genomic_DNA"/>
</dbReference>
<evidence type="ECO:0000256" key="1">
    <source>
        <dbReference type="ARBA" id="ARBA00005417"/>
    </source>
</evidence>
<name>A0A0E8IYD8_STREE</name>
<evidence type="ECO:0000313" key="10">
    <source>
        <dbReference type="Proteomes" id="UP000048507"/>
    </source>
</evidence>
<dbReference type="Gene3D" id="3.40.50.300">
    <property type="entry name" value="P-loop containing nucleotide triphosphate hydrolases"/>
    <property type="match status" value="1"/>
</dbReference>
<evidence type="ECO:0000313" key="11">
    <source>
        <dbReference type="Proteomes" id="UP000298847"/>
    </source>
</evidence>
<reference evidence="11 12" key="2">
    <citation type="submission" date="2019-04" db="EMBL/GenBank/DDBJ databases">
        <authorList>
            <consortium name="Pathogen Informatics"/>
        </authorList>
    </citation>
    <scope>NUCLEOTIDE SEQUENCE [LARGE SCALE GENOMIC DNA]</scope>
    <source>
        <strain evidence="6 11">GPSC22</strain>
        <strain evidence="7 13">GPSC535</strain>
        <strain evidence="8 12">GPSC559</strain>
    </source>
</reference>
<keyword evidence="2" id="KW-0813">Transport</keyword>
<dbReference type="OMA" id="IDDGAIW"/>
<evidence type="ECO:0000313" key="13">
    <source>
        <dbReference type="Proteomes" id="UP000405447"/>
    </source>
</evidence>
<dbReference type="Proteomes" id="UP000048507">
    <property type="component" value="Unassembled WGS sequence"/>
</dbReference>
<feature type="domain" description="ABC transporter" evidence="3">
    <location>
        <begin position="21"/>
        <end position="87"/>
    </location>
</feature>
<dbReference type="InterPro" id="IPR050086">
    <property type="entry name" value="MetN_ABC_transporter-like"/>
</dbReference>
<evidence type="ECO:0000313" key="12">
    <source>
        <dbReference type="Proteomes" id="UP000310997"/>
    </source>
</evidence>
<dbReference type="Proteomes" id="UP000405447">
    <property type="component" value="Unassembled WGS sequence"/>
</dbReference>
<proteinExistence type="inferred from homology"/>
<dbReference type="GO" id="GO:0016887">
    <property type="term" value="F:ATP hydrolysis activity"/>
    <property type="evidence" value="ECO:0007669"/>
    <property type="project" value="InterPro"/>
</dbReference>
<dbReference type="Pfam" id="PF00005">
    <property type="entry name" value="ABC_tran"/>
    <property type="match status" value="1"/>
</dbReference>
<dbReference type="EMBL" id="CQVU01000008">
    <property type="protein sequence ID" value="COA14502.1"/>
    <property type="molecule type" value="Genomic_DNA"/>
</dbReference>
<keyword evidence="4" id="KW-0547">Nucleotide-binding</keyword>
<evidence type="ECO:0000313" key="9">
    <source>
        <dbReference type="Proteomes" id="UP000042967"/>
    </source>
</evidence>
<dbReference type="EMBL" id="CABDLL010000001">
    <property type="protein sequence ID" value="VTE35152.1"/>
    <property type="molecule type" value="Genomic_DNA"/>
</dbReference>
<reference evidence="9 10" key="1">
    <citation type="submission" date="2015-03" db="EMBL/GenBank/DDBJ databases">
        <authorList>
            <consortium name="Pathogen Informatics"/>
            <person name="Murphy D."/>
        </authorList>
    </citation>
    <scope>NUCLEOTIDE SEQUENCE [LARGE SCALE GENOMIC DNA]</scope>
    <source>
        <strain evidence="5 9">SMRU1414</strain>
        <strain evidence="4">SMRU51</strain>
        <strain evidence="10">type strain: N</strain>
    </source>
</reference>
<evidence type="ECO:0000259" key="3">
    <source>
        <dbReference type="Pfam" id="PF00005"/>
    </source>
</evidence>
<dbReference type="PANTHER" id="PTHR43166">
    <property type="entry name" value="AMINO ACID IMPORT ATP-BINDING PROTEIN"/>
    <property type="match status" value="1"/>
</dbReference>
<dbReference type="AlphaFoldDB" id="A0A0E8IYD8"/>
<sequence>MSETILEIKELKKSFGDNPILQGLSLEIKKGEVVVILGPSGCGKSTLLRCLNGLESIQGGDILLDGQSIVENKKDFHLVRQKIGMVF</sequence>
<evidence type="ECO:0000313" key="8">
    <source>
        <dbReference type="EMBL" id="VTE35152.1"/>
    </source>
</evidence>
<dbReference type="EMBL" id="CABCSJ010000004">
    <property type="protein sequence ID" value="VST67224.1"/>
    <property type="molecule type" value="Genomic_DNA"/>
</dbReference>
<dbReference type="Proteomes" id="UP000298847">
    <property type="component" value="Unassembled WGS sequence"/>
</dbReference>
<dbReference type="SUPFAM" id="SSF52540">
    <property type="entry name" value="P-loop containing nucleoside triphosphate hydrolases"/>
    <property type="match status" value="1"/>
</dbReference>
<dbReference type="EMBL" id="CFFA01000026">
    <property type="protein sequence ID" value="CEX67036.1"/>
    <property type="molecule type" value="Genomic_DNA"/>
</dbReference>
<evidence type="ECO:0000313" key="6">
    <source>
        <dbReference type="EMBL" id="VQC91142.1"/>
    </source>
</evidence>
<dbReference type="InterPro" id="IPR003439">
    <property type="entry name" value="ABC_transporter-like_ATP-bd"/>
</dbReference>